<organism evidence="8 9">
    <name type="scientific">Streptosporangium algeriense</name>
    <dbReference type="NCBI Taxonomy" id="1682748"/>
    <lineage>
        <taxon>Bacteria</taxon>
        <taxon>Bacillati</taxon>
        <taxon>Actinomycetota</taxon>
        <taxon>Actinomycetes</taxon>
        <taxon>Streptosporangiales</taxon>
        <taxon>Streptosporangiaceae</taxon>
        <taxon>Streptosporangium</taxon>
    </lineage>
</organism>
<proteinExistence type="predicted"/>
<dbReference type="SMART" id="SM00388">
    <property type="entry name" value="HisKA"/>
    <property type="match status" value="1"/>
</dbReference>
<dbReference type="Proteomes" id="UP001597024">
    <property type="component" value="Unassembled WGS sequence"/>
</dbReference>
<dbReference type="InterPro" id="IPR036890">
    <property type="entry name" value="HATPase_C_sf"/>
</dbReference>
<dbReference type="CDD" id="cd00082">
    <property type="entry name" value="HisKA"/>
    <property type="match status" value="1"/>
</dbReference>
<evidence type="ECO:0000256" key="3">
    <source>
        <dbReference type="ARBA" id="ARBA00012438"/>
    </source>
</evidence>
<evidence type="ECO:0000259" key="7">
    <source>
        <dbReference type="PROSITE" id="PS50109"/>
    </source>
</evidence>
<comment type="caution">
    <text evidence="8">The sequence shown here is derived from an EMBL/GenBank/DDBJ whole genome shotgun (WGS) entry which is preliminary data.</text>
</comment>
<sequence>CGAGLRPAHNRVIDDISAAVDSMAASLQYRLLAEQRFTADVAHDLRTPLASARIAVDSLRSTEIDWSETDRRELLATADESLVRLDRLVANLLDMSRLQAGVLGLALEPVAVGEIVPRSVDDLGPLGDRVESGVPPGLPEVLADPALVERILVNVMSNAVRHTPGGHRVLVTASSYGDSVEVRVIDRGPGVPREAHDRIFMPFQRLGDRDNHTGVGLGLALSRGLAEAMGGTLTPEETPGGGLTMILKLPVAPGEGT</sequence>
<protein>
    <recommendedName>
        <fullName evidence="3">histidine kinase</fullName>
        <ecNumber evidence="3">2.7.13.3</ecNumber>
    </recommendedName>
</protein>
<dbReference type="CDD" id="cd00075">
    <property type="entry name" value="HATPase"/>
    <property type="match status" value="1"/>
</dbReference>
<dbReference type="InterPro" id="IPR003661">
    <property type="entry name" value="HisK_dim/P_dom"/>
</dbReference>
<dbReference type="Gene3D" id="3.30.565.10">
    <property type="entry name" value="Histidine kinase-like ATPase, C-terminal domain"/>
    <property type="match status" value="1"/>
</dbReference>
<comment type="catalytic activity">
    <reaction evidence="1">
        <text>ATP + protein L-histidine = ADP + protein N-phospho-L-histidine.</text>
        <dbReference type="EC" id="2.7.13.3"/>
    </reaction>
</comment>
<dbReference type="InterPro" id="IPR036097">
    <property type="entry name" value="HisK_dim/P_sf"/>
</dbReference>
<dbReference type="GO" id="GO:0016301">
    <property type="term" value="F:kinase activity"/>
    <property type="evidence" value="ECO:0007669"/>
    <property type="project" value="UniProtKB-KW"/>
</dbReference>
<feature type="non-terminal residue" evidence="8">
    <location>
        <position position="1"/>
    </location>
</feature>
<dbReference type="PRINTS" id="PR00344">
    <property type="entry name" value="BCTRLSENSOR"/>
</dbReference>
<evidence type="ECO:0000313" key="8">
    <source>
        <dbReference type="EMBL" id="MFD0888071.1"/>
    </source>
</evidence>
<gene>
    <name evidence="8" type="ORF">ACFQ08_26325</name>
</gene>
<dbReference type="InterPro" id="IPR004358">
    <property type="entry name" value="Sig_transdc_His_kin-like_C"/>
</dbReference>
<name>A0ABW3DW63_9ACTN</name>
<evidence type="ECO:0000256" key="5">
    <source>
        <dbReference type="ARBA" id="ARBA00022777"/>
    </source>
</evidence>
<evidence type="ECO:0000256" key="2">
    <source>
        <dbReference type="ARBA" id="ARBA00004236"/>
    </source>
</evidence>
<dbReference type="InterPro" id="IPR052023">
    <property type="entry name" value="Histidine_kinase_KdpD"/>
</dbReference>
<keyword evidence="5 8" id="KW-0808">Transferase</keyword>
<dbReference type="PROSITE" id="PS50109">
    <property type="entry name" value="HIS_KIN"/>
    <property type="match status" value="1"/>
</dbReference>
<dbReference type="Gene3D" id="1.10.287.130">
    <property type="match status" value="1"/>
</dbReference>
<dbReference type="EMBL" id="JBHTHX010001175">
    <property type="protein sequence ID" value="MFD0888071.1"/>
    <property type="molecule type" value="Genomic_DNA"/>
</dbReference>
<evidence type="ECO:0000313" key="9">
    <source>
        <dbReference type="Proteomes" id="UP001597024"/>
    </source>
</evidence>
<dbReference type="Pfam" id="PF00512">
    <property type="entry name" value="HisKA"/>
    <property type="match status" value="1"/>
</dbReference>
<keyword evidence="6" id="KW-0902">Two-component regulatory system</keyword>
<evidence type="ECO:0000256" key="1">
    <source>
        <dbReference type="ARBA" id="ARBA00000085"/>
    </source>
</evidence>
<feature type="domain" description="Histidine kinase" evidence="7">
    <location>
        <begin position="40"/>
        <end position="253"/>
    </location>
</feature>
<accession>A0ABW3DW63</accession>
<evidence type="ECO:0000256" key="6">
    <source>
        <dbReference type="ARBA" id="ARBA00023012"/>
    </source>
</evidence>
<dbReference type="PANTHER" id="PTHR45569">
    <property type="entry name" value="SENSOR PROTEIN KDPD"/>
    <property type="match status" value="1"/>
</dbReference>
<dbReference type="PANTHER" id="PTHR45569:SF1">
    <property type="entry name" value="SENSOR PROTEIN KDPD"/>
    <property type="match status" value="1"/>
</dbReference>
<keyword evidence="5 8" id="KW-0418">Kinase</keyword>
<dbReference type="Pfam" id="PF02518">
    <property type="entry name" value="HATPase_c"/>
    <property type="match status" value="1"/>
</dbReference>
<dbReference type="InterPro" id="IPR005467">
    <property type="entry name" value="His_kinase_dom"/>
</dbReference>
<dbReference type="SUPFAM" id="SSF47384">
    <property type="entry name" value="Homodimeric domain of signal transducing histidine kinase"/>
    <property type="match status" value="1"/>
</dbReference>
<keyword evidence="4" id="KW-0597">Phosphoprotein</keyword>
<reference evidence="9" key="1">
    <citation type="journal article" date="2019" name="Int. J. Syst. Evol. Microbiol.">
        <title>The Global Catalogue of Microorganisms (GCM) 10K type strain sequencing project: providing services to taxonomists for standard genome sequencing and annotation.</title>
        <authorList>
            <consortium name="The Broad Institute Genomics Platform"/>
            <consortium name="The Broad Institute Genome Sequencing Center for Infectious Disease"/>
            <person name="Wu L."/>
            <person name="Ma J."/>
        </authorList>
    </citation>
    <scope>NUCLEOTIDE SEQUENCE [LARGE SCALE GENOMIC DNA]</scope>
    <source>
        <strain evidence="9">CCUG 62974</strain>
    </source>
</reference>
<dbReference type="InterPro" id="IPR003594">
    <property type="entry name" value="HATPase_dom"/>
</dbReference>
<evidence type="ECO:0000256" key="4">
    <source>
        <dbReference type="ARBA" id="ARBA00022553"/>
    </source>
</evidence>
<dbReference type="SMART" id="SM00387">
    <property type="entry name" value="HATPase_c"/>
    <property type="match status" value="1"/>
</dbReference>
<dbReference type="SUPFAM" id="SSF55874">
    <property type="entry name" value="ATPase domain of HSP90 chaperone/DNA topoisomerase II/histidine kinase"/>
    <property type="match status" value="1"/>
</dbReference>
<keyword evidence="9" id="KW-1185">Reference proteome</keyword>
<dbReference type="EC" id="2.7.13.3" evidence="3"/>
<comment type="subcellular location">
    <subcellularLocation>
        <location evidence="2">Cell membrane</location>
    </subcellularLocation>
</comment>